<dbReference type="EMBL" id="KZ819196">
    <property type="protein sequence ID" value="PWY99080.1"/>
    <property type="molecule type" value="Genomic_DNA"/>
</dbReference>
<evidence type="ECO:0000313" key="2">
    <source>
        <dbReference type="Proteomes" id="UP000246740"/>
    </source>
</evidence>
<keyword evidence="2" id="KW-1185">Reference proteome</keyword>
<organism evidence="1 2">
    <name type="scientific">Testicularia cyperi</name>
    <dbReference type="NCBI Taxonomy" id="1882483"/>
    <lineage>
        <taxon>Eukaryota</taxon>
        <taxon>Fungi</taxon>
        <taxon>Dikarya</taxon>
        <taxon>Basidiomycota</taxon>
        <taxon>Ustilaginomycotina</taxon>
        <taxon>Ustilaginomycetes</taxon>
        <taxon>Ustilaginales</taxon>
        <taxon>Anthracoideaceae</taxon>
        <taxon>Testicularia</taxon>
    </lineage>
</organism>
<accession>A0A317XP70</accession>
<protein>
    <submittedName>
        <fullName evidence="1">Uncharacterized protein</fullName>
    </submittedName>
</protein>
<dbReference type="InParanoid" id="A0A317XP70"/>
<sequence>MLSTWLASWITTRAGGSSVAKMHGFGATLGLDRPAGQYLSSHVLVHEDVTVLLTVLPSRHVFAFS</sequence>
<evidence type="ECO:0000313" key="1">
    <source>
        <dbReference type="EMBL" id="PWY99080.1"/>
    </source>
</evidence>
<name>A0A317XP70_9BASI</name>
<proteinExistence type="predicted"/>
<dbReference type="AlphaFoldDB" id="A0A317XP70"/>
<reference evidence="1 2" key="1">
    <citation type="journal article" date="2018" name="Mol. Biol. Evol.">
        <title>Broad Genomic Sampling Reveals a Smut Pathogenic Ancestry of the Fungal Clade Ustilaginomycotina.</title>
        <authorList>
            <person name="Kijpornyongpan T."/>
            <person name="Mondo S.J."/>
            <person name="Barry K."/>
            <person name="Sandor L."/>
            <person name="Lee J."/>
            <person name="Lipzen A."/>
            <person name="Pangilinan J."/>
            <person name="LaButti K."/>
            <person name="Hainaut M."/>
            <person name="Henrissat B."/>
            <person name="Grigoriev I.V."/>
            <person name="Spatafora J.W."/>
            <person name="Aime M.C."/>
        </authorList>
    </citation>
    <scope>NUCLEOTIDE SEQUENCE [LARGE SCALE GENOMIC DNA]</scope>
    <source>
        <strain evidence="1 2">MCA 3645</strain>
    </source>
</reference>
<gene>
    <name evidence="1" type="ORF">BCV70DRAFT_201300</name>
</gene>
<dbReference type="Proteomes" id="UP000246740">
    <property type="component" value="Unassembled WGS sequence"/>
</dbReference>